<dbReference type="InterPro" id="IPR023485">
    <property type="entry name" value="Ptyr_pPase"/>
</dbReference>
<protein>
    <submittedName>
        <fullName evidence="3">Putative phosphotyrosine phosphatase</fullName>
        <ecNumber evidence="3">3.1.3.48</ecNumber>
    </submittedName>
</protein>
<keyword evidence="3" id="KW-0378">Hydrolase</keyword>
<proteinExistence type="predicted"/>
<dbReference type="GO" id="GO:0046685">
    <property type="term" value="P:response to arsenic-containing substance"/>
    <property type="evidence" value="ECO:0007669"/>
    <property type="project" value="UniProtKB-KW"/>
</dbReference>
<name>W6K2C4_9MICO</name>
<dbReference type="RefSeq" id="WP_048693447.1">
    <property type="nucleotide sequence ID" value="NZ_HG764815.1"/>
</dbReference>
<dbReference type="SUPFAM" id="SSF52788">
    <property type="entry name" value="Phosphotyrosine protein phosphatases I"/>
    <property type="match status" value="1"/>
</dbReference>
<dbReference type="PANTHER" id="PTHR43428:SF1">
    <property type="entry name" value="ARSENATE REDUCTASE"/>
    <property type="match status" value="1"/>
</dbReference>
<evidence type="ECO:0000313" key="4">
    <source>
        <dbReference type="Proteomes" id="UP000035763"/>
    </source>
</evidence>
<feature type="domain" description="Phosphotyrosine protein phosphatase I" evidence="2">
    <location>
        <begin position="77"/>
        <end position="200"/>
    </location>
</feature>
<sequence length="223" mass="23585">MRGLDETAYAEITTDLSERFADTVTPADAADAVARARAELEPQSRHPEFLGLLVAKRATDLLREHISSRGERLHAVPTVLFMCEHGAARSQMAAAVAHEFGGDHLHVRATGRQQAAALDPTAAAVLHERGIDLDRLISAGPLADVVHAPDVLVVMGTDPAGTLAHRRVDWEVPDPHGRPIEEVRAIADEIEDRVRGLLGDLSIPVAPARAGAAGATGTPALTG</sequence>
<dbReference type="SMART" id="SM00226">
    <property type="entry name" value="LMWPc"/>
    <property type="match status" value="1"/>
</dbReference>
<comment type="caution">
    <text evidence="3">The sequence shown here is derived from an EMBL/GenBank/DDBJ whole genome shotgun (WGS) entry which is preliminary data.</text>
</comment>
<evidence type="ECO:0000313" key="3">
    <source>
        <dbReference type="EMBL" id="CCH75692.1"/>
    </source>
</evidence>
<reference evidence="3 4" key="1">
    <citation type="journal article" date="2013" name="ISME J.">
        <title>A metabolic model for members of the genus Tetrasphaera involved in enhanced biological phosphorus removal.</title>
        <authorList>
            <person name="Kristiansen R."/>
            <person name="Nguyen H.T.T."/>
            <person name="Saunders A.M."/>
            <person name="Nielsen J.L."/>
            <person name="Wimmer R."/>
            <person name="Le V.Q."/>
            <person name="McIlroy S.J."/>
            <person name="Petrovski S."/>
            <person name="Seviour R.J."/>
            <person name="Calteau A."/>
            <person name="Nielsen K.L."/>
            <person name="Nielsen P.H."/>
        </authorList>
    </citation>
    <scope>NUCLEOTIDE SEQUENCE [LARGE SCALE GENOMIC DNA]</scope>
    <source>
        <strain evidence="3 4">Ben110</strain>
    </source>
</reference>
<dbReference type="EMBL" id="CAJA01000518">
    <property type="protein sequence ID" value="CCH75692.1"/>
    <property type="molecule type" value="Genomic_DNA"/>
</dbReference>
<dbReference type="STRING" id="1193182.BN11_90007"/>
<dbReference type="InterPro" id="IPR036196">
    <property type="entry name" value="Ptyr_pPase_sf"/>
</dbReference>
<dbReference type="AlphaFoldDB" id="W6K2C4"/>
<dbReference type="EC" id="3.1.3.48" evidence="3"/>
<accession>W6K2C4</accession>
<dbReference type="OrthoDB" id="9799372at2"/>
<dbReference type="Proteomes" id="UP000035763">
    <property type="component" value="Unassembled WGS sequence"/>
</dbReference>
<evidence type="ECO:0000259" key="2">
    <source>
        <dbReference type="SMART" id="SM00226"/>
    </source>
</evidence>
<dbReference type="PANTHER" id="PTHR43428">
    <property type="entry name" value="ARSENATE REDUCTASE"/>
    <property type="match status" value="1"/>
</dbReference>
<organism evidence="3 4">
    <name type="scientific">Nostocoides australiense Ben110</name>
    <dbReference type="NCBI Taxonomy" id="1193182"/>
    <lineage>
        <taxon>Bacteria</taxon>
        <taxon>Bacillati</taxon>
        <taxon>Actinomycetota</taxon>
        <taxon>Actinomycetes</taxon>
        <taxon>Micrococcales</taxon>
        <taxon>Intrasporangiaceae</taxon>
        <taxon>Nostocoides</taxon>
    </lineage>
</organism>
<dbReference type="Pfam" id="PF01451">
    <property type="entry name" value="LMWPc"/>
    <property type="match status" value="1"/>
</dbReference>
<evidence type="ECO:0000256" key="1">
    <source>
        <dbReference type="ARBA" id="ARBA00022849"/>
    </source>
</evidence>
<gene>
    <name evidence="3" type="ORF">BN11_90007</name>
</gene>
<dbReference type="GO" id="GO:0004725">
    <property type="term" value="F:protein tyrosine phosphatase activity"/>
    <property type="evidence" value="ECO:0007669"/>
    <property type="project" value="UniProtKB-EC"/>
</dbReference>
<dbReference type="Gene3D" id="1.10.8.1060">
    <property type="entry name" value="Corynebacterium glutamicum thioredoxin-dependent arsenate reductase, N-terminal domain"/>
    <property type="match status" value="1"/>
</dbReference>
<dbReference type="NCBIfam" id="NF046112">
    <property type="entry name" value="MSMEG_6209_Nter"/>
    <property type="match status" value="1"/>
</dbReference>
<keyword evidence="1" id="KW-0059">Arsenical resistance</keyword>
<dbReference type="Gene3D" id="3.40.50.2300">
    <property type="match status" value="1"/>
</dbReference>
<keyword evidence="4" id="KW-1185">Reference proteome</keyword>